<proteinExistence type="predicted"/>
<gene>
    <name evidence="3" type="ORF">AAF712_000046</name>
</gene>
<dbReference type="Proteomes" id="UP001437256">
    <property type="component" value="Unassembled WGS sequence"/>
</dbReference>
<feature type="domain" description="DUF7726" evidence="2">
    <location>
        <begin position="124"/>
        <end position="207"/>
    </location>
</feature>
<dbReference type="PANTHER" id="PTHR42339">
    <property type="entry name" value="HISTONE H1"/>
    <property type="match status" value="1"/>
</dbReference>
<name>A0ABR3AFT0_9AGAR</name>
<evidence type="ECO:0000259" key="2">
    <source>
        <dbReference type="Pfam" id="PF24852"/>
    </source>
</evidence>
<feature type="compositionally biased region" description="Basic and acidic residues" evidence="1">
    <location>
        <begin position="60"/>
        <end position="74"/>
    </location>
</feature>
<accession>A0ABR3AFT0</accession>
<keyword evidence="4" id="KW-1185">Reference proteome</keyword>
<organism evidence="3 4">
    <name type="scientific">Marasmius tenuissimus</name>
    <dbReference type="NCBI Taxonomy" id="585030"/>
    <lineage>
        <taxon>Eukaryota</taxon>
        <taxon>Fungi</taxon>
        <taxon>Dikarya</taxon>
        <taxon>Basidiomycota</taxon>
        <taxon>Agaricomycotina</taxon>
        <taxon>Agaricomycetes</taxon>
        <taxon>Agaricomycetidae</taxon>
        <taxon>Agaricales</taxon>
        <taxon>Marasmiineae</taxon>
        <taxon>Marasmiaceae</taxon>
        <taxon>Marasmius</taxon>
    </lineage>
</organism>
<evidence type="ECO:0000313" key="4">
    <source>
        <dbReference type="Proteomes" id="UP001437256"/>
    </source>
</evidence>
<feature type="compositionally biased region" description="Low complexity" evidence="1">
    <location>
        <begin position="32"/>
        <end position="51"/>
    </location>
</feature>
<feature type="region of interest" description="Disordered" evidence="1">
    <location>
        <begin position="32"/>
        <end position="106"/>
    </location>
</feature>
<dbReference type="Pfam" id="PF24852">
    <property type="entry name" value="DUF7726"/>
    <property type="match status" value="1"/>
</dbReference>
<feature type="compositionally biased region" description="Low complexity" evidence="1">
    <location>
        <begin position="92"/>
        <end position="105"/>
    </location>
</feature>
<protein>
    <recommendedName>
        <fullName evidence="2">DUF7726 domain-containing protein</fullName>
    </recommendedName>
</protein>
<feature type="compositionally biased region" description="Basic residues" evidence="1">
    <location>
        <begin position="75"/>
        <end position="84"/>
    </location>
</feature>
<comment type="caution">
    <text evidence="3">The sequence shown here is derived from an EMBL/GenBank/DDBJ whole genome shotgun (WGS) entry which is preliminary data.</text>
</comment>
<dbReference type="InterPro" id="IPR056143">
    <property type="entry name" value="DUF7726"/>
</dbReference>
<dbReference type="PANTHER" id="PTHR42339:SF1">
    <property type="entry name" value="HISTONE H1"/>
    <property type="match status" value="1"/>
</dbReference>
<sequence length="259" mass="28656">MSYRFTPSELPNPYLLTAPENMEYLEKKEAEFQAAKAAAANSKSIGTSKKSGTLRKRKQKEPEPSHDSDAENKPVKKSRKTAKKGGKDTEKATSTTSASASSSSSNPVDLFSIVLDDEEEGQVEIYDSCDEIRRKILDHLDTTGCTKAAFLRDIARAGYGHVTPQIKIQSKQLNDFLEKDGATAGSTSRVFYGSYVYFEKKRLAEGQPKSDHRLDMEDAWEGQGGLPRERPQAYIIGADSVLVQSDVGRFMSVPGHFYN</sequence>
<evidence type="ECO:0000313" key="3">
    <source>
        <dbReference type="EMBL" id="KAL0072284.1"/>
    </source>
</evidence>
<dbReference type="EMBL" id="JBBXMP010000001">
    <property type="protein sequence ID" value="KAL0072284.1"/>
    <property type="molecule type" value="Genomic_DNA"/>
</dbReference>
<reference evidence="3 4" key="1">
    <citation type="submission" date="2024-05" db="EMBL/GenBank/DDBJ databases">
        <title>A draft genome resource for the thread blight pathogen Marasmius tenuissimus strain MS-2.</title>
        <authorList>
            <person name="Yulfo-Soto G.E."/>
            <person name="Baruah I.K."/>
            <person name="Amoako-Attah I."/>
            <person name="Bukari Y."/>
            <person name="Meinhardt L.W."/>
            <person name="Bailey B.A."/>
            <person name="Cohen S.P."/>
        </authorList>
    </citation>
    <scope>NUCLEOTIDE SEQUENCE [LARGE SCALE GENOMIC DNA]</scope>
    <source>
        <strain evidence="3 4">MS-2</strain>
    </source>
</reference>
<evidence type="ECO:0000256" key="1">
    <source>
        <dbReference type="SAM" id="MobiDB-lite"/>
    </source>
</evidence>